<accession>A0A9P7KC93</accession>
<keyword evidence="1" id="KW-0862">Zinc</keyword>
<keyword evidence="1" id="KW-0863">Zinc-finger</keyword>
<dbReference type="AlphaFoldDB" id="A0A9P7KC93"/>
<keyword evidence="5" id="KW-1185">Reference proteome</keyword>
<comment type="caution">
    <text evidence="4">The sequence shown here is derived from an EMBL/GenBank/DDBJ whole genome shotgun (WGS) entry which is preliminary data.</text>
</comment>
<reference evidence="4" key="2">
    <citation type="submission" date="2021-10" db="EMBL/GenBank/DDBJ databases">
        <title>Phylogenomics reveals ancestral predisposition of the termite-cultivated fungus Termitomyces towards a domesticated lifestyle.</title>
        <authorList>
            <person name="Auxier B."/>
            <person name="Grum-Grzhimaylo A."/>
            <person name="Cardenas M.E."/>
            <person name="Lodge J.D."/>
            <person name="Laessoe T."/>
            <person name="Pedersen O."/>
            <person name="Smith M.E."/>
            <person name="Kuyper T.W."/>
            <person name="Franco-Molano E.A."/>
            <person name="Baroni T.J."/>
            <person name="Aanen D.K."/>
        </authorList>
    </citation>
    <scope>NUCLEOTIDE SEQUENCE</scope>
    <source>
        <strain evidence="4">AP01</strain>
        <tissue evidence="4">Mycelium</tissue>
    </source>
</reference>
<dbReference type="SUPFAM" id="SSF57850">
    <property type="entry name" value="RING/U-box"/>
    <property type="match status" value="1"/>
</dbReference>
<gene>
    <name evidence="4" type="ORF">DXG03_002905</name>
</gene>
<evidence type="ECO:0000313" key="4">
    <source>
        <dbReference type="EMBL" id="KAG5646601.1"/>
    </source>
</evidence>
<evidence type="ECO:0000259" key="3">
    <source>
        <dbReference type="PROSITE" id="PS50089"/>
    </source>
</evidence>
<dbReference type="Proteomes" id="UP000775547">
    <property type="component" value="Unassembled WGS sequence"/>
</dbReference>
<feature type="domain" description="RING-type" evidence="3">
    <location>
        <begin position="36"/>
        <end position="84"/>
    </location>
</feature>
<keyword evidence="1" id="KW-0479">Metal-binding</keyword>
<dbReference type="InterPro" id="IPR001841">
    <property type="entry name" value="Znf_RING"/>
</dbReference>
<dbReference type="Gene3D" id="3.30.40.10">
    <property type="entry name" value="Zinc/RING finger domain, C3HC4 (zinc finger)"/>
    <property type="match status" value="1"/>
</dbReference>
<dbReference type="Pfam" id="PF13639">
    <property type="entry name" value="zf-RING_2"/>
    <property type="match status" value="1"/>
</dbReference>
<evidence type="ECO:0000256" key="1">
    <source>
        <dbReference type="PROSITE-ProRule" id="PRU00175"/>
    </source>
</evidence>
<reference evidence="4" key="1">
    <citation type="submission" date="2020-07" db="EMBL/GenBank/DDBJ databases">
        <authorList>
            <person name="Nieuwenhuis M."/>
            <person name="Van De Peppel L.J.J."/>
        </authorList>
    </citation>
    <scope>NUCLEOTIDE SEQUENCE</scope>
    <source>
        <strain evidence="4">AP01</strain>
        <tissue evidence="4">Mycelium</tissue>
    </source>
</reference>
<dbReference type="GO" id="GO:0008270">
    <property type="term" value="F:zinc ion binding"/>
    <property type="evidence" value="ECO:0007669"/>
    <property type="project" value="UniProtKB-KW"/>
</dbReference>
<organism evidence="4 5">
    <name type="scientific">Asterophora parasitica</name>
    <dbReference type="NCBI Taxonomy" id="117018"/>
    <lineage>
        <taxon>Eukaryota</taxon>
        <taxon>Fungi</taxon>
        <taxon>Dikarya</taxon>
        <taxon>Basidiomycota</taxon>
        <taxon>Agaricomycotina</taxon>
        <taxon>Agaricomycetes</taxon>
        <taxon>Agaricomycetidae</taxon>
        <taxon>Agaricales</taxon>
        <taxon>Tricholomatineae</taxon>
        <taxon>Lyophyllaceae</taxon>
        <taxon>Asterophora</taxon>
    </lineage>
</organism>
<sequence>MAHVLHLHDEVRNSMNEFIDALPVVNQGELDDEDSCPICLTSFSSIFMDPTGTGITKLACNHIFCRKDLTQWITSGHGNCPACRDFFLDIRLPSESDDESSDGGEYIPEEHEHGIEDGDDAWFDDDGFSDAAEYQSDDMDIDTFGEVGDMSDLADYTDDEVAWGFHTDDEGSSEIGGDYDAAMEFSEEPDDEVDLNEAGFGDVLAEEHETRDRVLTGLSKDREAEVMNQLGFGDVLAEEHGALQIQSKEHEVQVMNELGLGDVLIDERRAEEEQL</sequence>
<evidence type="ECO:0000313" key="5">
    <source>
        <dbReference type="Proteomes" id="UP000775547"/>
    </source>
</evidence>
<proteinExistence type="predicted"/>
<evidence type="ECO:0000256" key="2">
    <source>
        <dbReference type="SAM" id="MobiDB-lite"/>
    </source>
</evidence>
<protein>
    <recommendedName>
        <fullName evidence="3">RING-type domain-containing protein</fullName>
    </recommendedName>
</protein>
<dbReference type="InterPro" id="IPR013083">
    <property type="entry name" value="Znf_RING/FYVE/PHD"/>
</dbReference>
<dbReference type="EMBL" id="JABCKV010000019">
    <property type="protein sequence ID" value="KAG5646601.1"/>
    <property type="molecule type" value="Genomic_DNA"/>
</dbReference>
<dbReference type="OrthoDB" id="8062037at2759"/>
<feature type="region of interest" description="Disordered" evidence="2">
    <location>
        <begin position="94"/>
        <end position="120"/>
    </location>
</feature>
<name>A0A9P7KC93_9AGAR</name>
<dbReference type="PROSITE" id="PS50089">
    <property type="entry name" value="ZF_RING_2"/>
    <property type="match status" value="1"/>
</dbReference>